<feature type="region of interest" description="Disordered" evidence="6">
    <location>
        <begin position="218"/>
        <end position="250"/>
    </location>
</feature>
<feature type="compositionally biased region" description="Low complexity" evidence="6">
    <location>
        <begin position="578"/>
        <end position="595"/>
    </location>
</feature>
<evidence type="ECO:0000313" key="10">
    <source>
        <dbReference type="Proteomes" id="UP000008743"/>
    </source>
</evidence>
<feature type="coiled-coil region" evidence="5">
    <location>
        <begin position="381"/>
        <end position="444"/>
    </location>
</feature>
<feature type="domain" description="F-BAR" evidence="8">
    <location>
        <begin position="27"/>
        <end position="336"/>
    </location>
</feature>
<dbReference type="EMBL" id="KE346366">
    <property type="protein sequence ID" value="KJE94243.1"/>
    <property type="molecule type" value="Genomic_DNA"/>
</dbReference>
<feature type="compositionally biased region" description="Low complexity" evidence="6">
    <location>
        <begin position="633"/>
        <end position="656"/>
    </location>
</feature>
<feature type="domain" description="SH3" evidence="7">
    <location>
        <begin position="665"/>
        <end position="724"/>
    </location>
</feature>
<dbReference type="Pfam" id="PF25610">
    <property type="entry name" value="HR1_TOCA"/>
    <property type="match status" value="1"/>
</dbReference>
<dbReference type="STRING" id="595528.A0A0D2WS78"/>
<dbReference type="PANTHER" id="PTHR15735">
    <property type="entry name" value="FCH AND DOUBLE SH3 DOMAINS PROTEIN"/>
    <property type="match status" value="1"/>
</dbReference>
<dbReference type="PRINTS" id="PR00499">
    <property type="entry name" value="P67PHOX"/>
</dbReference>
<feature type="region of interest" description="Disordered" evidence="6">
    <location>
        <begin position="633"/>
        <end position="665"/>
    </location>
</feature>
<feature type="region of interest" description="Disordered" evidence="6">
    <location>
        <begin position="566"/>
        <end position="595"/>
    </location>
</feature>
<dbReference type="Gene3D" id="2.30.30.40">
    <property type="entry name" value="SH3 Domains"/>
    <property type="match status" value="2"/>
</dbReference>
<dbReference type="SMART" id="SM00326">
    <property type="entry name" value="SH3"/>
    <property type="match status" value="2"/>
</dbReference>
<dbReference type="GO" id="GO:0030833">
    <property type="term" value="P:regulation of actin filament polymerization"/>
    <property type="evidence" value="ECO:0007669"/>
    <property type="project" value="TreeGrafter"/>
</dbReference>
<dbReference type="FunFam" id="2.30.30.40:FF:000072">
    <property type="entry name" value="Unconventional Myosin IB"/>
    <property type="match status" value="1"/>
</dbReference>
<dbReference type="InterPro" id="IPR027267">
    <property type="entry name" value="AH/BAR_dom_sf"/>
</dbReference>
<evidence type="ECO:0000313" key="9">
    <source>
        <dbReference type="EMBL" id="KJE94243.1"/>
    </source>
</evidence>
<dbReference type="PANTHER" id="PTHR15735:SF21">
    <property type="entry name" value="PROTEIN NERVOUS WRECK"/>
    <property type="match status" value="1"/>
</dbReference>
<name>A0A0D2WS78_CAPO3</name>
<feature type="domain" description="SH3" evidence="7">
    <location>
        <begin position="500"/>
        <end position="560"/>
    </location>
</feature>
<accession>A0A0D2WS78</accession>
<organism evidence="9 10">
    <name type="scientific">Capsaspora owczarzaki (strain ATCC 30864)</name>
    <dbReference type="NCBI Taxonomy" id="595528"/>
    <lineage>
        <taxon>Eukaryota</taxon>
        <taxon>Filasterea</taxon>
        <taxon>Capsaspora</taxon>
    </lineage>
</organism>
<keyword evidence="2 4" id="KW-0175">Coiled coil</keyword>
<evidence type="ECO:0000259" key="7">
    <source>
        <dbReference type="PROSITE" id="PS50002"/>
    </source>
</evidence>
<dbReference type="AlphaFoldDB" id="A0A0D2WS78"/>
<dbReference type="PRINTS" id="PR00452">
    <property type="entry name" value="SH3DOMAIN"/>
</dbReference>
<dbReference type="GO" id="GO:0055037">
    <property type="term" value="C:recycling endosome"/>
    <property type="evidence" value="ECO:0007669"/>
    <property type="project" value="TreeGrafter"/>
</dbReference>
<feature type="region of interest" description="Disordered" evidence="6">
    <location>
        <begin position="469"/>
        <end position="498"/>
    </location>
</feature>
<reference evidence="10" key="1">
    <citation type="submission" date="2011-02" db="EMBL/GenBank/DDBJ databases">
        <title>The Genome Sequence of Capsaspora owczarzaki ATCC 30864.</title>
        <authorList>
            <person name="Russ C."/>
            <person name="Cuomo C."/>
            <person name="Burger G."/>
            <person name="Gray M.W."/>
            <person name="Holland P.W.H."/>
            <person name="King N."/>
            <person name="Lang F.B.F."/>
            <person name="Roger A.J."/>
            <person name="Ruiz-Trillo I."/>
            <person name="Young S.K."/>
            <person name="Zeng Q."/>
            <person name="Gargeya S."/>
            <person name="Alvarado L."/>
            <person name="Berlin A."/>
            <person name="Chapman S.B."/>
            <person name="Chen Z."/>
            <person name="Freedman E."/>
            <person name="Gellesch M."/>
            <person name="Goldberg J."/>
            <person name="Griggs A."/>
            <person name="Gujja S."/>
            <person name="Heilman E."/>
            <person name="Heiman D."/>
            <person name="Howarth C."/>
            <person name="Mehta T."/>
            <person name="Neiman D."/>
            <person name="Pearson M."/>
            <person name="Roberts A."/>
            <person name="Saif S."/>
            <person name="Shea T."/>
            <person name="Shenoy N."/>
            <person name="Sisk P."/>
            <person name="Stolte C."/>
            <person name="Sykes S."/>
            <person name="White J."/>
            <person name="Yandava C."/>
            <person name="Haas B."/>
            <person name="Nusbaum C."/>
            <person name="Birren B."/>
        </authorList>
    </citation>
    <scope>NUCLEOTIDE SEQUENCE</scope>
    <source>
        <strain evidence="10">ATCC 30864</strain>
    </source>
</reference>
<dbReference type="PROSITE" id="PS50002">
    <property type="entry name" value="SH3"/>
    <property type="match status" value="2"/>
</dbReference>
<dbReference type="InterPro" id="IPR057870">
    <property type="entry name" value="HR1_TOCA"/>
</dbReference>
<dbReference type="InParanoid" id="A0A0D2WS78"/>
<dbReference type="Gene3D" id="1.20.1270.60">
    <property type="entry name" value="Arfaptin homology (AH) domain/BAR domain"/>
    <property type="match status" value="1"/>
</dbReference>
<dbReference type="InterPro" id="IPR001452">
    <property type="entry name" value="SH3_domain"/>
</dbReference>
<dbReference type="PhylomeDB" id="A0A0D2WS78"/>
<evidence type="ECO:0000256" key="4">
    <source>
        <dbReference type="PROSITE-ProRule" id="PRU01077"/>
    </source>
</evidence>
<evidence type="ECO:0000256" key="1">
    <source>
        <dbReference type="ARBA" id="ARBA00022443"/>
    </source>
</evidence>
<dbReference type="Pfam" id="PF14604">
    <property type="entry name" value="SH3_9"/>
    <property type="match status" value="2"/>
</dbReference>
<dbReference type="PROSITE" id="PS51741">
    <property type="entry name" value="F_BAR"/>
    <property type="match status" value="1"/>
</dbReference>
<dbReference type="OrthoDB" id="10065861at2759"/>
<dbReference type="Pfam" id="PF00611">
    <property type="entry name" value="FCH"/>
    <property type="match status" value="1"/>
</dbReference>
<evidence type="ECO:0000256" key="6">
    <source>
        <dbReference type="SAM" id="MobiDB-lite"/>
    </source>
</evidence>
<feature type="coiled-coil region" evidence="5">
    <location>
        <begin position="168"/>
        <end position="195"/>
    </location>
</feature>
<evidence type="ECO:0000256" key="5">
    <source>
        <dbReference type="SAM" id="Coils"/>
    </source>
</evidence>
<dbReference type="Proteomes" id="UP000008743">
    <property type="component" value="Unassembled WGS sequence"/>
</dbReference>
<protein>
    <submittedName>
        <fullName evidence="9">Uncharacterized protein</fullName>
    </submittedName>
</protein>
<evidence type="ECO:0000256" key="3">
    <source>
        <dbReference type="PROSITE-ProRule" id="PRU00192"/>
    </source>
</evidence>
<proteinExistence type="predicted"/>
<keyword evidence="1 3" id="KW-0728">SH3 domain</keyword>
<dbReference type="SMART" id="SM00055">
    <property type="entry name" value="FCH"/>
    <property type="match status" value="1"/>
</dbReference>
<gene>
    <name evidence="9" type="ORF">CAOG_004916</name>
</gene>
<dbReference type="InterPro" id="IPR036028">
    <property type="entry name" value="SH3-like_dom_sf"/>
</dbReference>
<dbReference type="InterPro" id="IPR001060">
    <property type="entry name" value="FCH_dom"/>
</dbReference>
<evidence type="ECO:0000259" key="8">
    <source>
        <dbReference type="PROSITE" id="PS51741"/>
    </source>
</evidence>
<feature type="compositionally biased region" description="Low complexity" evidence="6">
    <location>
        <begin position="486"/>
        <end position="496"/>
    </location>
</feature>
<dbReference type="SUPFAM" id="SSF50044">
    <property type="entry name" value="SH3-domain"/>
    <property type="match status" value="2"/>
</dbReference>
<dbReference type="SUPFAM" id="SSF103657">
    <property type="entry name" value="BAR/IMD domain-like"/>
    <property type="match status" value="1"/>
</dbReference>
<feature type="compositionally biased region" description="Acidic residues" evidence="6">
    <location>
        <begin position="566"/>
        <end position="577"/>
    </location>
</feature>
<dbReference type="CDD" id="cd11763">
    <property type="entry name" value="SH3_SNX9_like"/>
    <property type="match status" value="1"/>
</dbReference>
<sequence>MDTLEIPAVSRGRTGTIRGTIKGKPAPSLSKALPPQQDQMNKLQVKTQQDIELLDEVRNYMKLRAGVEAEYAANLQKITQQALAKRKWTTPKLPKTDVEYRTVLAAWKSLLDDSLEMAKARAGISEKIGIMIVDPIRPQHKQKQAVTKKGLEHGVELSEEIAVTFEKVDKAKKAYQDLERVAAVAREKFNEIDARSKKKLRIFESKADVEKKLERVKTPVHHKHVSSHVQRPSHLVAPSQKPHSLQAEKKKDLCERRAQTARHDYMLGLAMANGHHAQYYRRDLPALMAMLDGDFYSQLQNYFTAYGTIMQEAIAEEHENAQDIKKEAALVDREFECKVFVLEHPQEFTEPPPLEFKPLESDRFTTMILDANSRPVLHKEMQKMVNHIAKAQKVIEQKSKEMASVQSMIDVYVKQPQFGTPEAQADAELQMEKFKDTIRQMQLQQLKAQARLDVMVAAGFRLEDFKASVEDEPDSGAKGSLKTSSRRSSFASMTSAVPTPRGQRCRAIYDYKAQASDELNLEEDEVLKITEPDQDGWMKGENSKGMVGIFPTSYVEIISADDVEPSEFDDEFDDDDNASLPSLSSVSSAPPAKAPSSVASAAANHYHSQPAAAAAAAVPAFAAVFHPPATTAANQYSQQSAARTQQQPTQAAAAKPGRPPPPKTTYVDTVRALYDNEGEDSDDLSFVEGDIINVISKSDDDFWVGELNGRRGTFPSMLVESCNEDSSV</sequence>
<dbReference type="Gene3D" id="6.10.140.470">
    <property type="match status" value="1"/>
</dbReference>
<dbReference type="InterPro" id="IPR031160">
    <property type="entry name" value="F_BAR_dom"/>
</dbReference>
<evidence type="ECO:0000256" key="2">
    <source>
        <dbReference type="ARBA" id="ARBA00023054"/>
    </source>
</evidence>
<keyword evidence="10" id="KW-1185">Reference proteome</keyword>